<reference evidence="7 8" key="1">
    <citation type="submission" date="2009-01" db="EMBL/GenBank/DDBJ databases">
        <title>Complete sequence of chromosome of Methylobacterium nodulans ORS 2060.</title>
        <authorList>
            <consortium name="US DOE Joint Genome Institute"/>
            <person name="Lucas S."/>
            <person name="Copeland A."/>
            <person name="Lapidus A."/>
            <person name="Glavina del Rio T."/>
            <person name="Dalin E."/>
            <person name="Tice H."/>
            <person name="Bruce D."/>
            <person name="Goodwin L."/>
            <person name="Pitluck S."/>
            <person name="Sims D."/>
            <person name="Brettin T."/>
            <person name="Detter J.C."/>
            <person name="Han C."/>
            <person name="Larimer F."/>
            <person name="Land M."/>
            <person name="Hauser L."/>
            <person name="Kyrpides N."/>
            <person name="Ivanova N."/>
            <person name="Marx C.J."/>
            <person name="Richardson P."/>
        </authorList>
    </citation>
    <scope>NUCLEOTIDE SEQUENCE [LARGE SCALE GENOMIC DNA]</scope>
    <source>
        <strain evidence="8">LMG 21967 / CNCM I-2342 / ORS 2060</strain>
    </source>
</reference>
<evidence type="ECO:0000256" key="4">
    <source>
        <dbReference type="ARBA" id="ARBA00023136"/>
    </source>
</evidence>
<dbReference type="KEGG" id="mno:Mnod_2199"/>
<feature type="transmembrane region" description="Helical" evidence="5">
    <location>
        <begin position="49"/>
        <end position="69"/>
    </location>
</feature>
<evidence type="ECO:0000256" key="2">
    <source>
        <dbReference type="ARBA" id="ARBA00022692"/>
    </source>
</evidence>
<evidence type="ECO:0000256" key="5">
    <source>
        <dbReference type="SAM" id="Phobius"/>
    </source>
</evidence>
<feature type="domain" description="Lipopolysaccharide assembly protein A" evidence="6">
    <location>
        <begin position="24"/>
        <end position="91"/>
    </location>
</feature>
<dbReference type="AlphaFoldDB" id="B8I9V3"/>
<accession>B8I9V3</accession>
<keyword evidence="2 5" id="KW-0812">Transmembrane</keyword>
<evidence type="ECO:0000313" key="7">
    <source>
        <dbReference type="EMBL" id="ACL57181.1"/>
    </source>
</evidence>
<dbReference type="RefSeq" id="WP_015928867.1">
    <property type="nucleotide sequence ID" value="NC_011894.1"/>
</dbReference>
<dbReference type="GO" id="GO:0005886">
    <property type="term" value="C:plasma membrane"/>
    <property type="evidence" value="ECO:0007669"/>
    <property type="project" value="InterPro"/>
</dbReference>
<sequence>MIRFLKGLILLPIAVVVVLLAVANRQAVTVSFDPFSQGAPAFSLTVPLYALIFAAVALGIVVGGCGTWLSEGKIRRDRRAKSRELDRLRHESDRLRIAADRSAALPAPASRA</sequence>
<proteinExistence type="predicted"/>
<evidence type="ECO:0000259" key="6">
    <source>
        <dbReference type="Pfam" id="PF06305"/>
    </source>
</evidence>
<dbReference type="Proteomes" id="UP000008207">
    <property type="component" value="Chromosome"/>
</dbReference>
<name>B8I9V3_METNO</name>
<dbReference type="HOGENOM" id="CLU_154612_1_0_5"/>
<dbReference type="InterPro" id="IPR010445">
    <property type="entry name" value="LapA_dom"/>
</dbReference>
<gene>
    <name evidence="7" type="ordered locus">Mnod_2199</name>
</gene>
<dbReference type="STRING" id="460265.Mnod_2199"/>
<dbReference type="eggNOG" id="COG5416">
    <property type="taxonomic scope" value="Bacteria"/>
</dbReference>
<keyword evidence="1" id="KW-1003">Cell membrane</keyword>
<keyword evidence="8" id="KW-1185">Reference proteome</keyword>
<dbReference type="Pfam" id="PF06305">
    <property type="entry name" value="LapA_dom"/>
    <property type="match status" value="1"/>
</dbReference>
<evidence type="ECO:0000256" key="1">
    <source>
        <dbReference type="ARBA" id="ARBA00022475"/>
    </source>
</evidence>
<evidence type="ECO:0000313" key="8">
    <source>
        <dbReference type="Proteomes" id="UP000008207"/>
    </source>
</evidence>
<dbReference type="EMBL" id="CP001349">
    <property type="protein sequence ID" value="ACL57181.1"/>
    <property type="molecule type" value="Genomic_DNA"/>
</dbReference>
<organism evidence="7 8">
    <name type="scientific">Methylobacterium nodulans (strain LMG 21967 / CNCM I-2342 / ORS 2060)</name>
    <dbReference type="NCBI Taxonomy" id="460265"/>
    <lineage>
        <taxon>Bacteria</taxon>
        <taxon>Pseudomonadati</taxon>
        <taxon>Pseudomonadota</taxon>
        <taxon>Alphaproteobacteria</taxon>
        <taxon>Hyphomicrobiales</taxon>
        <taxon>Methylobacteriaceae</taxon>
        <taxon>Methylobacterium</taxon>
    </lineage>
</organism>
<evidence type="ECO:0000256" key="3">
    <source>
        <dbReference type="ARBA" id="ARBA00022989"/>
    </source>
</evidence>
<protein>
    <recommendedName>
        <fullName evidence="6">Lipopolysaccharide assembly protein A domain-containing protein</fullName>
    </recommendedName>
</protein>
<keyword evidence="3 5" id="KW-1133">Transmembrane helix</keyword>
<keyword evidence="4 5" id="KW-0472">Membrane</keyword>
<dbReference type="OrthoDB" id="7868067at2"/>